<gene>
    <name evidence="1" type="primary">ERP44</name>
</gene>
<name>L8EAR9_HUMAN</name>
<protein>
    <submittedName>
        <fullName evidence="1">Alternative protein ERP44</fullName>
    </submittedName>
</protein>
<dbReference type="ChiTaRS" id="ERP44">
    <property type="organism name" value="human"/>
</dbReference>
<dbReference type="OrthoDB" id="294696at2759"/>
<sequence length="57" mass="6240">MNRCSQEVGIWLRGNNLSKGMKQPNALEKKVLLVRHLGLGKLEKEMGAGHTGPCVPD</sequence>
<dbReference type="EMBL" id="HF583986">
    <property type="protein sequence ID" value="CCQ43483.1"/>
    <property type="molecule type" value="Genomic_DNA"/>
</dbReference>
<proteinExistence type="predicted"/>
<organism evidence="1">
    <name type="scientific">Homo sapiens</name>
    <name type="common">Human</name>
    <dbReference type="NCBI Taxonomy" id="9606"/>
    <lineage>
        <taxon>Eukaryota</taxon>
        <taxon>Metazoa</taxon>
        <taxon>Chordata</taxon>
        <taxon>Craniata</taxon>
        <taxon>Vertebrata</taxon>
        <taxon>Euteleostomi</taxon>
        <taxon>Mammalia</taxon>
        <taxon>Eutheria</taxon>
        <taxon>Euarchontoglires</taxon>
        <taxon>Primates</taxon>
        <taxon>Haplorrhini</taxon>
        <taxon>Catarrhini</taxon>
        <taxon>Hominidae</taxon>
        <taxon>Homo</taxon>
    </lineage>
</organism>
<dbReference type="AlphaFoldDB" id="L8EAR9"/>
<reference evidence="1" key="1">
    <citation type="journal article" date="2013" name="PLoS ONE">
        <title>Direct detection of alternative open reading frames translation products in human significantly expands the proteome.</title>
        <authorList>
            <person name="Vanderperre B."/>
            <person name="Lucier J.-F."/>
            <person name="Motard J."/>
            <person name="Tremblay G."/>
            <person name="Vanderperre S."/>
            <person name="Wisztorski M."/>
            <person name="Salzet M."/>
            <person name="Boisvert F.-M."/>
            <person name="Roucou X."/>
        </authorList>
    </citation>
    <scope>NUCLEOTIDE SEQUENCE</scope>
</reference>
<evidence type="ECO:0000313" key="1">
    <source>
        <dbReference type="EMBL" id="CCQ43483.1"/>
    </source>
</evidence>
<accession>L8EAR9</accession>